<dbReference type="AlphaFoldDB" id="A0A1Y2F8D3"/>
<dbReference type="EMBL" id="MCFI01000014">
    <property type="protein sequence ID" value="ORY79897.1"/>
    <property type="molecule type" value="Genomic_DNA"/>
</dbReference>
<reference evidence="1 2" key="1">
    <citation type="submission" date="2016-07" db="EMBL/GenBank/DDBJ databases">
        <title>Pervasive Adenine N6-methylation of Active Genes in Fungi.</title>
        <authorList>
            <consortium name="DOE Joint Genome Institute"/>
            <person name="Mondo S.J."/>
            <person name="Dannebaum R.O."/>
            <person name="Kuo R.C."/>
            <person name="Labutti K."/>
            <person name="Haridas S."/>
            <person name="Kuo A."/>
            <person name="Salamov A."/>
            <person name="Ahrendt S.R."/>
            <person name="Lipzen A."/>
            <person name="Sullivan W."/>
            <person name="Andreopoulos W.B."/>
            <person name="Clum A."/>
            <person name="Lindquist E."/>
            <person name="Daum C."/>
            <person name="Ramamoorthy G.K."/>
            <person name="Gryganskyi A."/>
            <person name="Culley D."/>
            <person name="Magnuson J.K."/>
            <person name="James T.Y."/>
            <person name="O'Malley M.A."/>
            <person name="Stajich J.E."/>
            <person name="Spatafora J.W."/>
            <person name="Visel A."/>
            <person name="Grigoriev I.V."/>
        </authorList>
    </citation>
    <scope>NUCLEOTIDE SEQUENCE [LARGE SCALE GENOMIC DNA]</scope>
    <source>
        <strain evidence="1 2">12-1054</strain>
    </source>
</reference>
<keyword evidence="2" id="KW-1185">Reference proteome</keyword>
<protein>
    <submittedName>
        <fullName evidence="1">Uncharacterized protein</fullName>
    </submittedName>
</protein>
<organism evidence="1 2">
    <name type="scientific">Protomyces lactucae-debilis</name>
    <dbReference type="NCBI Taxonomy" id="2754530"/>
    <lineage>
        <taxon>Eukaryota</taxon>
        <taxon>Fungi</taxon>
        <taxon>Dikarya</taxon>
        <taxon>Ascomycota</taxon>
        <taxon>Taphrinomycotina</taxon>
        <taxon>Taphrinomycetes</taxon>
        <taxon>Taphrinales</taxon>
        <taxon>Protomycetaceae</taxon>
        <taxon>Protomyces</taxon>
    </lineage>
</organism>
<evidence type="ECO:0000313" key="1">
    <source>
        <dbReference type="EMBL" id="ORY79897.1"/>
    </source>
</evidence>
<proteinExistence type="predicted"/>
<dbReference type="RefSeq" id="XP_040724031.1">
    <property type="nucleotide sequence ID" value="XM_040869671.1"/>
</dbReference>
<comment type="caution">
    <text evidence="1">The sequence shown here is derived from an EMBL/GenBank/DDBJ whole genome shotgun (WGS) entry which is preliminary data.</text>
</comment>
<gene>
    <name evidence="1" type="ORF">BCR37DRAFT_381327</name>
</gene>
<evidence type="ECO:0000313" key="2">
    <source>
        <dbReference type="Proteomes" id="UP000193685"/>
    </source>
</evidence>
<accession>A0A1Y2F8D3</accession>
<sequence>MVQFGQLHNLPRLCFGASLMTHTMHLSLMGLELAACFAGEDTSLAGPCSNSVSVACKVARCAFEAQSNGGGASICLLPSQNDSHAIVRPTGG</sequence>
<dbReference type="GeneID" id="63786270"/>
<dbReference type="Proteomes" id="UP000193685">
    <property type="component" value="Unassembled WGS sequence"/>
</dbReference>
<name>A0A1Y2F8D3_PROLT</name>